<proteinExistence type="predicted"/>
<reference evidence="2 3" key="1">
    <citation type="submission" date="2019-04" db="EMBL/GenBank/DDBJ databases">
        <title>Chitiniphilus eburnea sp. nov., a novel chitinolytic bacterium isolated from aquaculture sludge.</title>
        <authorList>
            <person name="Sheng M."/>
        </authorList>
    </citation>
    <scope>NUCLEOTIDE SEQUENCE [LARGE SCALE GENOMIC DNA]</scope>
    <source>
        <strain evidence="2 3">HX-2-15</strain>
    </source>
</reference>
<feature type="transmembrane region" description="Helical" evidence="1">
    <location>
        <begin position="12"/>
        <end position="35"/>
    </location>
</feature>
<dbReference type="EMBL" id="SUMF01000022">
    <property type="protein sequence ID" value="TJZ69019.1"/>
    <property type="molecule type" value="Genomic_DNA"/>
</dbReference>
<dbReference type="GO" id="GO:0043683">
    <property type="term" value="P:type IV pilus assembly"/>
    <property type="evidence" value="ECO:0007669"/>
    <property type="project" value="InterPro"/>
</dbReference>
<keyword evidence="3" id="KW-1185">Reference proteome</keyword>
<evidence type="ECO:0000256" key="1">
    <source>
        <dbReference type="SAM" id="Phobius"/>
    </source>
</evidence>
<dbReference type="InterPro" id="IPR012902">
    <property type="entry name" value="N_methyl_site"/>
</dbReference>
<dbReference type="AlphaFoldDB" id="A0A4U0PLV3"/>
<dbReference type="PROSITE" id="PS00409">
    <property type="entry name" value="PROKAR_NTER_METHYL"/>
    <property type="match status" value="1"/>
</dbReference>
<sequence length="145" mass="15454">MRPNSSKHIAGFTLIELMIVVVIIGILAAIAVPNYQEYVRKSRRSEAKTVLLRVQAQQERWRISHTGYGSLSDIGLSSSSAGNYYTLSLTLKNSAGATVSGNGATYRVVATATGAQTGDSDCSTIALTEQGPEANTDAKKKCWGL</sequence>
<evidence type="ECO:0000313" key="2">
    <source>
        <dbReference type="EMBL" id="TJZ69019.1"/>
    </source>
</evidence>
<dbReference type="OrthoDB" id="8592370at2"/>
<keyword evidence="1" id="KW-0812">Transmembrane</keyword>
<dbReference type="InterPro" id="IPR045584">
    <property type="entry name" value="Pilin-like"/>
</dbReference>
<dbReference type="PANTHER" id="PTHR30093:SF47">
    <property type="entry name" value="TYPE IV PILUS NON-CORE MINOR PILIN PILE"/>
    <property type="match status" value="1"/>
</dbReference>
<dbReference type="InterPro" id="IPR031982">
    <property type="entry name" value="PilE-like"/>
</dbReference>
<organism evidence="2 3">
    <name type="scientific">Chitiniphilus eburneus</name>
    <dbReference type="NCBI Taxonomy" id="2571148"/>
    <lineage>
        <taxon>Bacteria</taxon>
        <taxon>Pseudomonadati</taxon>
        <taxon>Pseudomonadota</taxon>
        <taxon>Betaproteobacteria</taxon>
        <taxon>Neisseriales</taxon>
        <taxon>Chitinibacteraceae</taxon>
        <taxon>Chitiniphilus</taxon>
    </lineage>
</organism>
<dbReference type="Gene3D" id="3.30.700.10">
    <property type="entry name" value="Glycoprotein, Type 4 Pilin"/>
    <property type="match status" value="1"/>
</dbReference>
<evidence type="ECO:0000313" key="3">
    <source>
        <dbReference type="Proteomes" id="UP000310016"/>
    </source>
</evidence>
<protein>
    <submittedName>
        <fullName evidence="2">Type IV pilin protein</fullName>
    </submittedName>
</protein>
<dbReference type="PANTHER" id="PTHR30093">
    <property type="entry name" value="GENERAL SECRETION PATHWAY PROTEIN G"/>
    <property type="match status" value="1"/>
</dbReference>
<keyword evidence="1" id="KW-0472">Membrane</keyword>
<keyword evidence="1" id="KW-1133">Transmembrane helix</keyword>
<dbReference type="Pfam" id="PF07963">
    <property type="entry name" value="N_methyl"/>
    <property type="match status" value="1"/>
</dbReference>
<dbReference type="Proteomes" id="UP000310016">
    <property type="component" value="Unassembled WGS sequence"/>
</dbReference>
<dbReference type="NCBIfam" id="TIGR02532">
    <property type="entry name" value="IV_pilin_GFxxxE"/>
    <property type="match status" value="1"/>
</dbReference>
<dbReference type="SUPFAM" id="SSF54523">
    <property type="entry name" value="Pili subunits"/>
    <property type="match status" value="1"/>
</dbReference>
<dbReference type="Pfam" id="PF16732">
    <property type="entry name" value="ComP_DUS"/>
    <property type="match status" value="1"/>
</dbReference>
<name>A0A4U0PLV3_9NEIS</name>
<dbReference type="RefSeq" id="WP_136774302.1">
    <property type="nucleotide sequence ID" value="NZ_CP156074.1"/>
</dbReference>
<accession>A0A4U0PLV3</accession>
<gene>
    <name evidence="2" type="ORF">FAZ21_15235</name>
</gene>
<comment type="caution">
    <text evidence="2">The sequence shown here is derived from an EMBL/GenBank/DDBJ whole genome shotgun (WGS) entry which is preliminary data.</text>
</comment>